<organism evidence="2 3">
    <name type="scientific">Conexibacter stalactiti</name>
    <dbReference type="NCBI Taxonomy" id="1940611"/>
    <lineage>
        <taxon>Bacteria</taxon>
        <taxon>Bacillati</taxon>
        <taxon>Actinomycetota</taxon>
        <taxon>Thermoleophilia</taxon>
        <taxon>Solirubrobacterales</taxon>
        <taxon>Conexibacteraceae</taxon>
        <taxon>Conexibacter</taxon>
    </lineage>
</organism>
<evidence type="ECO:0000256" key="1">
    <source>
        <dbReference type="SAM" id="Coils"/>
    </source>
</evidence>
<comment type="caution">
    <text evidence="2">The sequence shown here is derived from an EMBL/GenBank/DDBJ whole genome shotgun (WGS) entry which is preliminary data.</text>
</comment>
<keyword evidence="1" id="KW-0175">Coiled coil</keyword>
<protein>
    <submittedName>
        <fullName evidence="2">Uncharacterized protein</fullName>
    </submittedName>
</protein>
<dbReference type="EMBL" id="JAWSTH010000041">
    <property type="protein sequence ID" value="MDW5595817.1"/>
    <property type="molecule type" value="Genomic_DNA"/>
</dbReference>
<sequence length="184" mass="19871">MGLLDKAVKLASTAKDQYEELRSTRDEMSVKPVAVSALDEHQQSVLRRAMAHGAPDPAALLSRAEASHVLGVELGEGRLIYDDSSIGLEFAAAGRRTDRWSVGVSAWHGDGDGFFPREQYQFIAEHVEGATLDGLGQAAVWSGSVLYVLAEPLLFHVEVRTPAGNDHRPEASAVARRVLARVEG</sequence>
<keyword evidence="3" id="KW-1185">Reference proteome</keyword>
<evidence type="ECO:0000313" key="2">
    <source>
        <dbReference type="EMBL" id="MDW5595817.1"/>
    </source>
</evidence>
<reference evidence="3" key="1">
    <citation type="submission" date="2023-07" db="EMBL/GenBank/DDBJ databases">
        <title>Conexibacter stalactiti sp. nov., isolated from stalactites in a lava cave and emended description of the genus Conexibacter.</title>
        <authorList>
            <person name="Lee S.D."/>
        </authorList>
    </citation>
    <scope>NUCLEOTIDE SEQUENCE [LARGE SCALE GENOMIC DNA]</scope>
    <source>
        <strain evidence="3">KCTC 39840</strain>
    </source>
</reference>
<accession>A0ABU4HR63</accession>
<proteinExistence type="predicted"/>
<dbReference type="Proteomes" id="UP001284601">
    <property type="component" value="Unassembled WGS sequence"/>
</dbReference>
<feature type="coiled-coil region" evidence="1">
    <location>
        <begin position="4"/>
        <end position="31"/>
    </location>
</feature>
<dbReference type="RefSeq" id="WP_318598158.1">
    <property type="nucleotide sequence ID" value="NZ_JAWSTH010000041.1"/>
</dbReference>
<evidence type="ECO:0000313" key="3">
    <source>
        <dbReference type="Proteomes" id="UP001284601"/>
    </source>
</evidence>
<name>A0ABU4HR63_9ACTN</name>
<gene>
    <name evidence="2" type="ORF">R7226_15825</name>
</gene>